<dbReference type="STRING" id="1821621.A8C75_02610"/>
<keyword evidence="9" id="KW-1185">Reference proteome</keyword>
<dbReference type="NCBIfam" id="TIGR00413">
    <property type="entry name" value="rlpA"/>
    <property type="match status" value="1"/>
</dbReference>
<dbReference type="InterPro" id="IPR036680">
    <property type="entry name" value="SPOR-like_sf"/>
</dbReference>
<dbReference type="SUPFAM" id="SSF110997">
    <property type="entry name" value="Sporulation related repeat"/>
    <property type="match status" value="1"/>
</dbReference>
<dbReference type="GO" id="GO:0005886">
    <property type="term" value="C:plasma membrane"/>
    <property type="evidence" value="ECO:0007669"/>
    <property type="project" value="UniProtKB-SubCell"/>
</dbReference>
<feature type="signal peptide" evidence="6">
    <location>
        <begin position="1"/>
        <end position="26"/>
    </location>
</feature>
<protein>
    <recommendedName>
        <fullName evidence="4">Endolytic peptidoglycan transglycosylase RlpA</fullName>
        <ecNumber evidence="4">4.2.2.-</ecNumber>
    </recommendedName>
</protein>
<dbReference type="PROSITE" id="PS51257">
    <property type="entry name" value="PROKAR_LIPOPROTEIN"/>
    <property type="match status" value="1"/>
</dbReference>
<comment type="function">
    <text evidence="4">Lytic transglycosylase with a strong preference for naked glycan strands that lack stem peptides.</text>
</comment>
<reference evidence="9" key="1">
    <citation type="submission" date="2016-05" db="EMBL/GenBank/DDBJ databases">
        <authorList>
            <person name="Baek K."/>
            <person name="Yang S.-J."/>
        </authorList>
    </citation>
    <scope>NUCLEOTIDE SEQUENCE [LARGE SCALE GENOMIC DNA]</scope>
    <source>
        <strain evidence="9">ST58-10</strain>
    </source>
</reference>
<dbReference type="InterPro" id="IPR009009">
    <property type="entry name" value="RlpA-like_DPBB"/>
</dbReference>
<evidence type="ECO:0000256" key="2">
    <source>
        <dbReference type="ARBA" id="ARBA00023239"/>
    </source>
</evidence>
<name>A0A1A9EUQ8_9GAMM</name>
<dbReference type="PANTHER" id="PTHR34183">
    <property type="entry name" value="ENDOLYTIC PEPTIDOGLYCAN TRANSGLYCOSYLASE RLPA"/>
    <property type="match status" value="1"/>
</dbReference>
<proteinExistence type="inferred from homology"/>
<dbReference type="Pfam" id="PF05036">
    <property type="entry name" value="SPOR"/>
    <property type="match status" value="1"/>
</dbReference>
<keyword evidence="4" id="KW-0449">Lipoprotein</keyword>
<dbReference type="GO" id="GO:0042834">
    <property type="term" value="F:peptidoglycan binding"/>
    <property type="evidence" value="ECO:0007669"/>
    <property type="project" value="InterPro"/>
</dbReference>
<dbReference type="CDD" id="cd22268">
    <property type="entry name" value="DPBB_RlpA-like"/>
    <property type="match status" value="1"/>
</dbReference>
<dbReference type="HAMAP" id="MF_02071">
    <property type="entry name" value="RlpA"/>
    <property type="match status" value="1"/>
</dbReference>
<feature type="chain" id="PRO_5009986649" description="Endolytic peptidoglycan transglycosylase RlpA" evidence="6">
    <location>
        <begin position="27"/>
        <end position="294"/>
    </location>
</feature>
<evidence type="ECO:0000256" key="1">
    <source>
        <dbReference type="ARBA" id="ARBA00022729"/>
    </source>
</evidence>
<evidence type="ECO:0000256" key="3">
    <source>
        <dbReference type="ARBA" id="ARBA00023316"/>
    </source>
</evidence>
<dbReference type="InterPro" id="IPR036908">
    <property type="entry name" value="RlpA-like_sf"/>
</dbReference>
<feature type="domain" description="SPOR" evidence="7">
    <location>
        <begin position="208"/>
        <end position="288"/>
    </location>
</feature>
<dbReference type="GO" id="GO:0071555">
    <property type="term" value="P:cell wall organization"/>
    <property type="evidence" value="ECO:0007669"/>
    <property type="project" value="UniProtKB-KW"/>
</dbReference>
<keyword evidence="1 6" id="KW-0732">Signal</keyword>
<dbReference type="RefSeq" id="WP_067377707.1">
    <property type="nucleotide sequence ID" value="NZ_CP015839.1"/>
</dbReference>
<dbReference type="PANTHER" id="PTHR34183:SF1">
    <property type="entry name" value="ENDOLYTIC PEPTIDOGLYCAN TRANSGLYCOSYLASE RLPA"/>
    <property type="match status" value="1"/>
</dbReference>
<dbReference type="EC" id="4.2.2.-" evidence="4"/>
<evidence type="ECO:0000259" key="7">
    <source>
        <dbReference type="PROSITE" id="PS51724"/>
    </source>
</evidence>
<dbReference type="GO" id="GO:0008932">
    <property type="term" value="F:lytic endotransglycosylase activity"/>
    <property type="evidence" value="ECO:0007669"/>
    <property type="project" value="UniProtKB-UniRule"/>
</dbReference>
<dbReference type="Proteomes" id="UP000078070">
    <property type="component" value="Chromosome"/>
</dbReference>
<dbReference type="FunFam" id="2.40.40.10:FF:000003">
    <property type="entry name" value="Endolytic peptidoglycan transglycosylase RlpA"/>
    <property type="match status" value="1"/>
</dbReference>
<dbReference type="GO" id="GO:0000270">
    <property type="term" value="P:peptidoglycan metabolic process"/>
    <property type="evidence" value="ECO:0007669"/>
    <property type="project" value="UniProtKB-UniRule"/>
</dbReference>
<evidence type="ECO:0000313" key="9">
    <source>
        <dbReference type="Proteomes" id="UP000078070"/>
    </source>
</evidence>
<keyword evidence="4" id="KW-0564">Palmitate</keyword>
<dbReference type="InterPro" id="IPR012997">
    <property type="entry name" value="RplA"/>
</dbReference>
<dbReference type="AlphaFoldDB" id="A0A1A9EUQ8"/>
<dbReference type="SUPFAM" id="SSF50685">
    <property type="entry name" value="Barwin-like endoglucanases"/>
    <property type="match status" value="1"/>
</dbReference>
<keyword evidence="4" id="KW-1003">Cell membrane</keyword>
<dbReference type="EMBL" id="CP015839">
    <property type="protein sequence ID" value="ANG61470.1"/>
    <property type="molecule type" value="Genomic_DNA"/>
</dbReference>
<dbReference type="GO" id="GO:0009279">
    <property type="term" value="C:cell outer membrane"/>
    <property type="evidence" value="ECO:0007669"/>
    <property type="project" value="TreeGrafter"/>
</dbReference>
<dbReference type="Gene3D" id="3.30.70.1070">
    <property type="entry name" value="Sporulation related repeat"/>
    <property type="match status" value="1"/>
</dbReference>
<evidence type="ECO:0000313" key="8">
    <source>
        <dbReference type="EMBL" id="ANG61470.1"/>
    </source>
</evidence>
<keyword evidence="4" id="KW-0472">Membrane</keyword>
<accession>A0A1A9EUQ8</accession>
<dbReference type="InterPro" id="IPR007730">
    <property type="entry name" value="SPOR-like_dom"/>
</dbReference>
<reference evidence="8 9" key="2">
    <citation type="journal article" date="2018" name="Int. J. Syst. Evol. Microbiol.">
        <title>Marinobacterium aestuarii sp. nov., a benzene-degrading marine bacterium isolated from estuary sediment.</title>
        <authorList>
            <person name="Bae S.S."/>
            <person name="Jung J."/>
            <person name="Chung D."/>
            <person name="Baek K."/>
        </authorList>
    </citation>
    <scope>NUCLEOTIDE SEQUENCE [LARGE SCALE GENOMIC DNA]</scope>
    <source>
        <strain evidence="8 9">ST58-10</strain>
    </source>
</reference>
<dbReference type="InterPro" id="IPR034718">
    <property type="entry name" value="RlpA"/>
</dbReference>
<evidence type="ECO:0000256" key="6">
    <source>
        <dbReference type="SAM" id="SignalP"/>
    </source>
</evidence>
<dbReference type="KEGG" id="mars:A8C75_02610"/>
<evidence type="ECO:0000256" key="5">
    <source>
        <dbReference type="RuleBase" id="RU003495"/>
    </source>
</evidence>
<dbReference type="Gene3D" id="2.40.40.10">
    <property type="entry name" value="RlpA-like domain"/>
    <property type="match status" value="1"/>
</dbReference>
<organism evidence="8 9">
    <name type="scientific">Marinobacterium aestuarii</name>
    <dbReference type="NCBI Taxonomy" id="1821621"/>
    <lineage>
        <taxon>Bacteria</taxon>
        <taxon>Pseudomonadati</taxon>
        <taxon>Pseudomonadota</taxon>
        <taxon>Gammaproteobacteria</taxon>
        <taxon>Oceanospirillales</taxon>
        <taxon>Oceanospirillaceae</taxon>
        <taxon>Marinobacterium</taxon>
    </lineage>
</organism>
<evidence type="ECO:0000256" key="4">
    <source>
        <dbReference type="HAMAP-Rule" id="MF_02071"/>
    </source>
</evidence>
<sequence>MSFTQVRLSLVVVLALLAGCSSTVKQTEDSTGGTPVPEANAGRYAMKHDKAPLEMVDVSKVPDAVPRLEPKSLRGNRSPYEVLGQRYHIIEEARGYKEQGTASWYGRKFHGYETSNGEVYDMFSMTAAHKSLPLPSYVRVTNVDNGRQVVVRVNDRGPFHAGRVIDLSYAAASRLDMMGEGTARVSLEVLDPRAMLAAAPALTAGKKVAPGPGRYLQVGAFSDRAAIERIEQNIGQLSAGLNLRVSPVTQEGRTLYRVQLGPVPDSETEARLMRQLADAGYTAARPVDLPLSPE</sequence>
<comment type="subcellular location">
    <subcellularLocation>
        <location evidence="4">Cell membrane</location>
        <topology evidence="4">Lipid-anchor</topology>
    </subcellularLocation>
</comment>
<keyword evidence="3 4" id="KW-0961">Cell wall biogenesis/degradation</keyword>
<dbReference type="Pfam" id="PF03330">
    <property type="entry name" value="DPBB_1"/>
    <property type="match status" value="1"/>
</dbReference>
<comment type="similarity">
    <text evidence="4 5">Belongs to the RlpA family.</text>
</comment>
<dbReference type="PROSITE" id="PS51724">
    <property type="entry name" value="SPOR"/>
    <property type="match status" value="1"/>
</dbReference>
<keyword evidence="2 4" id="KW-0456">Lyase</keyword>
<gene>
    <name evidence="4" type="primary">rlpA</name>
    <name evidence="8" type="ORF">A8C75_02610</name>
</gene>